<feature type="transmembrane region" description="Helical" evidence="7">
    <location>
        <begin position="192"/>
        <end position="210"/>
    </location>
</feature>
<feature type="transmembrane region" description="Helical" evidence="7">
    <location>
        <begin position="132"/>
        <end position="151"/>
    </location>
</feature>
<evidence type="ECO:0000256" key="3">
    <source>
        <dbReference type="ARBA" id="ARBA00022989"/>
    </source>
</evidence>
<dbReference type="Proteomes" id="UP001610446">
    <property type="component" value="Unassembled WGS sequence"/>
</dbReference>
<dbReference type="InterPro" id="IPR049326">
    <property type="entry name" value="Rhodopsin_dom_fungi"/>
</dbReference>
<name>A0ABR4JMB0_9EURO</name>
<comment type="subcellular location">
    <subcellularLocation>
        <location evidence="1">Membrane</location>
        <topology evidence="1">Multi-pass membrane protein</topology>
    </subcellularLocation>
</comment>
<comment type="similarity">
    <text evidence="5">Belongs to the SAT4 family.</text>
</comment>
<feature type="domain" description="Rhodopsin" evidence="8">
    <location>
        <begin position="27"/>
        <end position="234"/>
    </location>
</feature>
<evidence type="ECO:0000256" key="1">
    <source>
        <dbReference type="ARBA" id="ARBA00004141"/>
    </source>
</evidence>
<comment type="caution">
    <text evidence="9">The sequence shown here is derived from an EMBL/GenBank/DDBJ whole genome shotgun (WGS) entry which is preliminary data.</text>
</comment>
<evidence type="ECO:0000313" key="10">
    <source>
        <dbReference type="Proteomes" id="UP001610446"/>
    </source>
</evidence>
<feature type="region of interest" description="Disordered" evidence="6">
    <location>
        <begin position="238"/>
        <end position="281"/>
    </location>
</feature>
<evidence type="ECO:0000313" key="9">
    <source>
        <dbReference type="EMBL" id="KAL2841173.1"/>
    </source>
</evidence>
<evidence type="ECO:0000256" key="2">
    <source>
        <dbReference type="ARBA" id="ARBA00022692"/>
    </source>
</evidence>
<feature type="compositionally biased region" description="Basic residues" evidence="6">
    <location>
        <begin position="259"/>
        <end position="268"/>
    </location>
</feature>
<dbReference type="InterPro" id="IPR052337">
    <property type="entry name" value="SAT4-like"/>
</dbReference>
<accession>A0ABR4JMB0</accession>
<evidence type="ECO:0000256" key="6">
    <source>
        <dbReference type="SAM" id="MobiDB-lite"/>
    </source>
</evidence>
<feature type="transmembrane region" description="Helical" evidence="7">
    <location>
        <begin position="106"/>
        <end position="125"/>
    </location>
</feature>
<evidence type="ECO:0000256" key="4">
    <source>
        <dbReference type="ARBA" id="ARBA00023136"/>
    </source>
</evidence>
<reference evidence="9 10" key="1">
    <citation type="submission" date="2024-07" db="EMBL/GenBank/DDBJ databases">
        <title>Section-level genome sequencing and comparative genomics of Aspergillus sections Usti and Cavernicolus.</title>
        <authorList>
            <consortium name="Lawrence Berkeley National Laboratory"/>
            <person name="Nybo J.L."/>
            <person name="Vesth T.C."/>
            <person name="Theobald S."/>
            <person name="Frisvad J.C."/>
            <person name="Larsen T.O."/>
            <person name="Kjaerboelling I."/>
            <person name="Rothschild-Mancinelli K."/>
            <person name="Lyhne E.K."/>
            <person name="Kogle M.E."/>
            <person name="Barry K."/>
            <person name="Clum A."/>
            <person name="Na H."/>
            <person name="Ledsgaard L."/>
            <person name="Lin J."/>
            <person name="Lipzen A."/>
            <person name="Kuo A."/>
            <person name="Riley R."/>
            <person name="Mondo S."/>
            <person name="Labutti K."/>
            <person name="Haridas S."/>
            <person name="Pangalinan J."/>
            <person name="Salamov A.A."/>
            <person name="Simmons B.A."/>
            <person name="Magnuson J.K."/>
            <person name="Chen J."/>
            <person name="Drula E."/>
            <person name="Henrissat B."/>
            <person name="Wiebenga A."/>
            <person name="Lubbers R.J."/>
            <person name="Gomes A.C."/>
            <person name="Makela M.R."/>
            <person name="Stajich J."/>
            <person name="Grigoriev I.V."/>
            <person name="Mortensen U.H."/>
            <person name="De Vries R.P."/>
            <person name="Baker S.E."/>
            <person name="Andersen M.R."/>
        </authorList>
    </citation>
    <scope>NUCLEOTIDE SEQUENCE [LARGE SCALE GENOMIC DNA]</scope>
    <source>
        <strain evidence="9 10">CBS 123904</strain>
    </source>
</reference>
<evidence type="ECO:0000256" key="5">
    <source>
        <dbReference type="ARBA" id="ARBA00038359"/>
    </source>
</evidence>
<dbReference type="Pfam" id="PF20684">
    <property type="entry name" value="Fung_rhodopsin"/>
    <property type="match status" value="1"/>
</dbReference>
<organism evidence="9 10">
    <name type="scientific">Aspergillus pseudoustus</name>
    <dbReference type="NCBI Taxonomy" id="1810923"/>
    <lineage>
        <taxon>Eukaryota</taxon>
        <taxon>Fungi</taxon>
        <taxon>Dikarya</taxon>
        <taxon>Ascomycota</taxon>
        <taxon>Pezizomycotina</taxon>
        <taxon>Eurotiomycetes</taxon>
        <taxon>Eurotiomycetidae</taxon>
        <taxon>Eurotiales</taxon>
        <taxon>Aspergillaceae</taxon>
        <taxon>Aspergillus</taxon>
        <taxon>Aspergillus subgen. Nidulantes</taxon>
    </lineage>
</organism>
<protein>
    <recommendedName>
        <fullName evidence="8">Rhodopsin domain-containing protein</fullName>
    </recommendedName>
</protein>
<feature type="transmembrane region" description="Helical" evidence="7">
    <location>
        <begin position="12"/>
        <end position="31"/>
    </location>
</feature>
<sequence length="281" mass="31371">MASAYSPEGTAVATIFFLVTVWVSTALRIYVRLQYGKGPFLDDLLAVIAACMFTVYAVVFVYYQINNFIPLSIPNAPEPGHAPEPPALSPSRIALTHRLLFICDELYTVGTYIMKLSFTCMLLRLAQTRRQFIVLAVTMISGAILTVASIIHDLLFCKPISYQWTRFADPAAEGHCHAFWARAVITLIHGSWVMLADITLGLVVPLMLLWDIRMHPRTKLSIRFLLGLGSLFVSPSTTAVLSPPPPPLLSQTTFSPRVLTKKQSKHRNNNPPRLPRLRSRP</sequence>
<feature type="transmembrane region" description="Helical" evidence="7">
    <location>
        <begin position="43"/>
        <end position="65"/>
    </location>
</feature>
<gene>
    <name evidence="9" type="ORF">BJY01DRAFT_14584</name>
</gene>
<keyword evidence="2 7" id="KW-0812">Transmembrane</keyword>
<keyword evidence="4 7" id="KW-0472">Membrane</keyword>
<keyword evidence="10" id="KW-1185">Reference proteome</keyword>
<keyword evidence="3 7" id="KW-1133">Transmembrane helix</keyword>
<evidence type="ECO:0000256" key="7">
    <source>
        <dbReference type="SAM" id="Phobius"/>
    </source>
</evidence>
<dbReference type="PANTHER" id="PTHR33048:SF21">
    <property type="entry name" value="INTEGRAL MEMBRANE PROTEIN"/>
    <property type="match status" value="1"/>
</dbReference>
<dbReference type="PANTHER" id="PTHR33048">
    <property type="entry name" value="PTH11-LIKE INTEGRAL MEMBRANE PROTEIN (AFU_ORTHOLOGUE AFUA_5G11245)"/>
    <property type="match status" value="1"/>
</dbReference>
<proteinExistence type="inferred from homology"/>
<dbReference type="EMBL" id="JBFXLU010000113">
    <property type="protein sequence ID" value="KAL2841173.1"/>
    <property type="molecule type" value="Genomic_DNA"/>
</dbReference>
<evidence type="ECO:0000259" key="8">
    <source>
        <dbReference type="Pfam" id="PF20684"/>
    </source>
</evidence>